<dbReference type="PROSITE" id="PS51450">
    <property type="entry name" value="LRR"/>
    <property type="match status" value="1"/>
</dbReference>
<dbReference type="Gene3D" id="3.80.10.10">
    <property type="entry name" value="Ribonuclease Inhibitor"/>
    <property type="match status" value="1"/>
</dbReference>
<evidence type="ECO:0000256" key="8">
    <source>
        <dbReference type="ARBA" id="ARBA00023170"/>
    </source>
</evidence>
<dbReference type="Proteomes" id="UP001345219">
    <property type="component" value="Chromosome 22"/>
</dbReference>
<dbReference type="PANTHER" id="PTHR45631:SF206">
    <property type="entry name" value="PROTEIN KINASE DOMAIN-CONTAINING PROTEIN"/>
    <property type="match status" value="1"/>
</dbReference>
<protein>
    <recommendedName>
        <fullName evidence="10">Malectin-like domain-containing protein</fullName>
    </recommendedName>
</protein>
<evidence type="ECO:0000256" key="4">
    <source>
        <dbReference type="ARBA" id="ARBA00022729"/>
    </source>
</evidence>
<evidence type="ECO:0000313" key="12">
    <source>
        <dbReference type="Proteomes" id="UP001345219"/>
    </source>
</evidence>
<keyword evidence="4 9" id="KW-0732">Signal</keyword>
<keyword evidence="2" id="KW-0433">Leucine-rich repeat</keyword>
<name>A0AAN7KVR2_9MYRT</name>
<evidence type="ECO:0000256" key="1">
    <source>
        <dbReference type="ARBA" id="ARBA00004167"/>
    </source>
</evidence>
<evidence type="ECO:0000259" key="10">
    <source>
        <dbReference type="Pfam" id="PF12819"/>
    </source>
</evidence>
<dbReference type="PANTHER" id="PTHR45631">
    <property type="entry name" value="OS07G0107800 PROTEIN-RELATED"/>
    <property type="match status" value="1"/>
</dbReference>
<dbReference type="SUPFAM" id="SSF52058">
    <property type="entry name" value="L domain-like"/>
    <property type="match status" value="1"/>
</dbReference>
<dbReference type="EMBL" id="JAXIOK010000004">
    <property type="protein sequence ID" value="KAK4773454.1"/>
    <property type="molecule type" value="Genomic_DNA"/>
</dbReference>
<dbReference type="AlphaFoldDB" id="A0AAN7KVR2"/>
<evidence type="ECO:0000256" key="6">
    <source>
        <dbReference type="ARBA" id="ARBA00022989"/>
    </source>
</evidence>
<dbReference type="FunFam" id="3.80.10.10:FF:000129">
    <property type="entry name" value="Leucine-rich repeat receptor-like kinase"/>
    <property type="match status" value="1"/>
</dbReference>
<feature type="chain" id="PRO_5042888174" description="Malectin-like domain-containing protein" evidence="9">
    <location>
        <begin position="21"/>
        <end position="537"/>
    </location>
</feature>
<evidence type="ECO:0000256" key="3">
    <source>
        <dbReference type="ARBA" id="ARBA00022692"/>
    </source>
</evidence>
<proteinExistence type="predicted"/>
<gene>
    <name evidence="11" type="ORF">SAY87_028473</name>
</gene>
<evidence type="ECO:0000256" key="2">
    <source>
        <dbReference type="ARBA" id="ARBA00022614"/>
    </source>
</evidence>
<organism evidence="11 12">
    <name type="scientific">Trapa incisa</name>
    <dbReference type="NCBI Taxonomy" id="236973"/>
    <lineage>
        <taxon>Eukaryota</taxon>
        <taxon>Viridiplantae</taxon>
        <taxon>Streptophyta</taxon>
        <taxon>Embryophyta</taxon>
        <taxon>Tracheophyta</taxon>
        <taxon>Spermatophyta</taxon>
        <taxon>Magnoliopsida</taxon>
        <taxon>eudicotyledons</taxon>
        <taxon>Gunneridae</taxon>
        <taxon>Pentapetalae</taxon>
        <taxon>rosids</taxon>
        <taxon>malvids</taxon>
        <taxon>Myrtales</taxon>
        <taxon>Lythraceae</taxon>
        <taxon>Trapa</taxon>
    </lineage>
</organism>
<dbReference type="InterPro" id="IPR001611">
    <property type="entry name" value="Leu-rich_rpt"/>
</dbReference>
<evidence type="ECO:0000256" key="5">
    <source>
        <dbReference type="ARBA" id="ARBA00022737"/>
    </source>
</evidence>
<keyword evidence="12" id="KW-1185">Reference proteome</keyword>
<evidence type="ECO:0000256" key="9">
    <source>
        <dbReference type="SAM" id="SignalP"/>
    </source>
</evidence>
<keyword evidence="8" id="KW-0675">Receptor</keyword>
<dbReference type="PRINTS" id="PR00019">
    <property type="entry name" value="LEURICHRPT"/>
</dbReference>
<comment type="caution">
    <text evidence="11">The sequence shown here is derived from an EMBL/GenBank/DDBJ whole genome shotgun (WGS) entry which is preliminary data.</text>
</comment>
<dbReference type="Pfam" id="PF13855">
    <property type="entry name" value="LRR_8"/>
    <property type="match status" value="1"/>
</dbReference>
<accession>A0AAN7KVR2</accession>
<keyword evidence="7" id="KW-0472">Membrane</keyword>
<dbReference type="Pfam" id="PF12819">
    <property type="entry name" value="Malectin_like"/>
    <property type="match status" value="1"/>
</dbReference>
<dbReference type="InterPro" id="IPR032675">
    <property type="entry name" value="LRR_dom_sf"/>
</dbReference>
<sequence>MKMLFVLLFCTSFLDTVIQAQDNPGSGFISIDCGAPNAYTDDNLLIHYETDEGFIDAGQNMQVASRYFTSIQQLLTNLRSFPNGTRNCYTLPVKQGNSSSTSTKHLIRATFFYGNYDGLWQTPEFDLYIDVNYWTTVKSNYTSSEIIYSTWGNYINVCLVNIGSGVPFISVLEARLLDNSIYSTTSGALQTTFRLNMGSLDIYRHPYDVYDRIWEGIQFAEFTTVTNTTNLDSLKDDNINTYKVPTEVLMTAQQTTNSSVGMGLLWGPLNSTNKWYVYLHFAEIQVLPAGQQRELEVYLSDKTLVANLMLQYLKPVTLSLPPVSGINPGFAIVSKSNFSAFINAVEVFLFTDLPNSPTDLNNVNAINDIKSTYGVFGDLWQGDPCVPQKFTWRGLVCTQDNLPKITSLNMSSSGLKGTIAASFFNLSALETLDLSYNELSGPLPEFLAFMPNLRVLNLSNNNLSGTVPEVLLKKSSADGTLTLRLDGNPSLCLTNCNTSAMPPSSSNNGGEKKQHTIHPLVTAVASAILVLILNKWD</sequence>
<evidence type="ECO:0000256" key="7">
    <source>
        <dbReference type="ARBA" id="ARBA00023136"/>
    </source>
</evidence>
<dbReference type="InterPro" id="IPR024788">
    <property type="entry name" value="Malectin-like_Carb-bd_dom"/>
</dbReference>
<feature type="domain" description="Malectin-like" evidence="10">
    <location>
        <begin position="31"/>
        <end position="348"/>
    </location>
</feature>
<keyword evidence="5" id="KW-0677">Repeat</keyword>
<comment type="subcellular location">
    <subcellularLocation>
        <location evidence="1">Membrane</location>
        <topology evidence="1">Single-pass membrane protein</topology>
    </subcellularLocation>
</comment>
<dbReference type="GO" id="GO:0016020">
    <property type="term" value="C:membrane"/>
    <property type="evidence" value="ECO:0007669"/>
    <property type="project" value="UniProtKB-SubCell"/>
</dbReference>
<reference evidence="11 12" key="1">
    <citation type="journal article" date="2023" name="Hortic Res">
        <title>Pangenome of water caltrop reveals structural variations and asymmetric subgenome divergence after allopolyploidization.</title>
        <authorList>
            <person name="Zhang X."/>
            <person name="Chen Y."/>
            <person name="Wang L."/>
            <person name="Yuan Y."/>
            <person name="Fang M."/>
            <person name="Shi L."/>
            <person name="Lu R."/>
            <person name="Comes H.P."/>
            <person name="Ma Y."/>
            <person name="Chen Y."/>
            <person name="Huang G."/>
            <person name="Zhou Y."/>
            <person name="Zheng Z."/>
            <person name="Qiu Y."/>
        </authorList>
    </citation>
    <scope>NUCLEOTIDE SEQUENCE [LARGE SCALE GENOMIC DNA]</scope>
    <source>
        <tissue evidence="11">Roots</tissue>
    </source>
</reference>
<evidence type="ECO:0000313" key="11">
    <source>
        <dbReference type="EMBL" id="KAK4773454.1"/>
    </source>
</evidence>
<feature type="signal peptide" evidence="9">
    <location>
        <begin position="1"/>
        <end position="20"/>
    </location>
</feature>
<dbReference type="Gene3D" id="2.60.120.430">
    <property type="entry name" value="Galactose-binding lectin"/>
    <property type="match status" value="1"/>
</dbReference>
<keyword evidence="3" id="KW-0812">Transmembrane</keyword>
<keyword evidence="6" id="KW-1133">Transmembrane helix</keyword>